<dbReference type="FunFam" id="1.10.10.60:FF:000353">
    <property type="entry name" value="Transcription factor WER"/>
    <property type="match status" value="1"/>
</dbReference>
<dbReference type="GO" id="GO:0090558">
    <property type="term" value="P:plant epidermis development"/>
    <property type="evidence" value="ECO:0007669"/>
    <property type="project" value="UniProtKB-ARBA"/>
</dbReference>
<comment type="subcellular location">
    <subcellularLocation>
        <location evidence="1">Nucleus</location>
    </subcellularLocation>
</comment>
<keyword evidence="2" id="KW-0677">Repeat</keyword>
<feature type="domain" description="Myb-like" evidence="7">
    <location>
        <begin position="4"/>
        <end position="56"/>
    </location>
</feature>
<dbReference type="GO" id="GO:0003677">
    <property type="term" value="F:DNA binding"/>
    <property type="evidence" value="ECO:0007669"/>
    <property type="project" value="UniProtKB-KW"/>
</dbReference>
<reference evidence="9" key="1">
    <citation type="submission" date="2018-02" db="EMBL/GenBank/DDBJ databases">
        <authorList>
            <person name="Cohen D.B."/>
            <person name="Kent A.D."/>
        </authorList>
    </citation>
    <scope>NUCLEOTIDE SEQUENCE</scope>
</reference>
<evidence type="ECO:0000256" key="3">
    <source>
        <dbReference type="ARBA" id="ARBA00023015"/>
    </source>
</evidence>
<feature type="domain" description="HTH myb-type" evidence="8">
    <location>
        <begin position="8"/>
        <end position="56"/>
    </location>
</feature>
<dbReference type="EMBL" id="OIVN01006159">
    <property type="protein sequence ID" value="SPD26494.1"/>
    <property type="molecule type" value="Genomic_DNA"/>
</dbReference>
<dbReference type="GO" id="GO:0005634">
    <property type="term" value="C:nucleus"/>
    <property type="evidence" value="ECO:0007669"/>
    <property type="project" value="UniProtKB-SubCell"/>
</dbReference>
<dbReference type="GO" id="GO:0048731">
    <property type="term" value="P:system development"/>
    <property type="evidence" value="ECO:0007669"/>
    <property type="project" value="UniProtKB-ARBA"/>
</dbReference>
<dbReference type="Pfam" id="PF00249">
    <property type="entry name" value="Myb_DNA-binding"/>
    <property type="match status" value="2"/>
</dbReference>
<dbReference type="AlphaFoldDB" id="A0A2N9IQB7"/>
<dbReference type="SUPFAM" id="SSF46689">
    <property type="entry name" value="Homeodomain-like"/>
    <property type="match status" value="1"/>
</dbReference>
<dbReference type="PROSITE" id="PS51294">
    <property type="entry name" value="HTH_MYB"/>
    <property type="match status" value="2"/>
</dbReference>
<gene>
    <name evidence="9" type="ORF">FSB_LOCUS54376</name>
</gene>
<dbReference type="CDD" id="cd00167">
    <property type="entry name" value="SANT"/>
    <property type="match status" value="2"/>
</dbReference>
<sequence>MEAENQYKKGLWTEEEDQILLEYIRVHGRGKWNRIPKVTGLKRCGKSCRLRWLNYLSPAVKRGGFSEEEEDLIIRLHNLLGNRWSLIAGRVPGRTDNQVKNHWNTHLSKKLGIKKQNRKIVGTSKKHSTQVEQTCTLSTDSHSKHSSYSNAKVMEERQLENPLELVVDEASNGEAQWVGKHFADLSPLFPDDHQILDSPGLLLDFLYENPFDLPWQSF</sequence>
<evidence type="ECO:0000256" key="5">
    <source>
        <dbReference type="ARBA" id="ARBA00023163"/>
    </source>
</evidence>
<feature type="domain" description="HTH myb-type" evidence="8">
    <location>
        <begin position="57"/>
        <end position="111"/>
    </location>
</feature>
<evidence type="ECO:0000259" key="7">
    <source>
        <dbReference type="PROSITE" id="PS50090"/>
    </source>
</evidence>
<keyword evidence="3" id="KW-0805">Transcription regulation</keyword>
<dbReference type="GO" id="GO:0030154">
    <property type="term" value="P:cell differentiation"/>
    <property type="evidence" value="ECO:0007669"/>
    <property type="project" value="UniProtKB-ARBA"/>
</dbReference>
<dbReference type="SMART" id="SM00717">
    <property type="entry name" value="SANT"/>
    <property type="match status" value="2"/>
</dbReference>
<evidence type="ECO:0000259" key="8">
    <source>
        <dbReference type="PROSITE" id="PS51294"/>
    </source>
</evidence>
<accession>A0A2N9IQB7</accession>
<protein>
    <submittedName>
        <fullName evidence="9">Uncharacterized protein</fullName>
    </submittedName>
</protein>
<keyword evidence="5" id="KW-0804">Transcription</keyword>
<evidence type="ECO:0000256" key="2">
    <source>
        <dbReference type="ARBA" id="ARBA00022737"/>
    </source>
</evidence>
<dbReference type="InterPro" id="IPR017930">
    <property type="entry name" value="Myb_dom"/>
</dbReference>
<dbReference type="PANTHER" id="PTHR47999">
    <property type="entry name" value="TRANSCRIPTION FACTOR MYB8-RELATED-RELATED"/>
    <property type="match status" value="1"/>
</dbReference>
<evidence type="ECO:0000313" key="9">
    <source>
        <dbReference type="EMBL" id="SPD26494.1"/>
    </source>
</evidence>
<evidence type="ECO:0000256" key="4">
    <source>
        <dbReference type="ARBA" id="ARBA00023125"/>
    </source>
</evidence>
<proteinExistence type="predicted"/>
<dbReference type="InterPro" id="IPR001005">
    <property type="entry name" value="SANT/Myb"/>
</dbReference>
<dbReference type="InterPro" id="IPR015495">
    <property type="entry name" value="Myb_TF_plants"/>
</dbReference>
<feature type="domain" description="Myb-like" evidence="7">
    <location>
        <begin position="57"/>
        <end position="107"/>
    </location>
</feature>
<dbReference type="InterPro" id="IPR009057">
    <property type="entry name" value="Homeodomain-like_sf"/>
</dbReference>
<evidence type="ECO:0000256" key="1">
    <source>
        <dbReference type="ARBA" id="ARBA00004123"/>
    </source>
</evidence>
<evidence type="ECO:0000256" key="6">
    <source>
        <dbReference type="ARBA" id="ARBA00023242"/>
    </source>
</evidence>
<name>A0A2N9IQB7_FAGSY</name>
<keyword evidence="6" id="KW-0539">Nucleus</keyword>
<organism evidence="9">
    <name type="scientific">Fagus sylvatica</name>
    <name type="common">Beechnut</name>
    <dbReference type="NCBI Taxonomy" id="28930"/>
    <lineage>
        <taxon>Eukaryota</taxon>
        <taxon>Viridiplantae</taxon>
        <taxon>Streptophyta</taxon>
        <taxon>Embryophyta</taxon>
        <taxon>Tracheophyta</taxon>
        <taxon>Spermatophyta</taxon>
        <taxon>Magnoliopsida</taxon>
        <taxon>eudicotyledons</taxon>
        <taxon>Gunneridae</taxon>
        <taxon>Pentapetalae</taxon>
        <taxon>rosids</taxon>
        <taxon>fabids</taxon>
        <taxon>Fagales</taxon>
        <taxon>Fagaceae</taxon>
        <taxon>Fagus</taxon>
    </lineage>
</organism>
<dbReference type="FunFam" id="1.10.10.60:FF:000001">
    <property type="entry name" value="MYB-related transcription factor"/>
    <property type="match status" value="1"/>
</dbReference>
<dbReference type="PROSITE" id="PS50090">
    <property type="entry name" value="MYB_LIKE"/>
    <property type="match status" value="2"/>
</dbReference>
<dbReference type="PANTHER" id="PTHR47999:SF59">
    <property type="entry name" value="TRANSCRIPTION FACTOR WER-LIKE"/>
    <property type="match status" value="1"/>
</dbReference>
<dbReference type="Gene3D" id="1.10.10.60">
    <property type="entry name" value="Homeodomain-like"/>
    <property type="match status" value="2"/>
</dbReference>
<keyword evidence="4" id="KW-0238">DNA-binding</keyword>